<dbReference type="Pfam" id="PF00884">
    <property type="entry name" value="Sulfatase"/>
    <property type="match status" value="1"/>
</dbReference>
<dbReference type="RefSeq" id="WP_219053440.1">
    <property type="nucleotide sequence ID" value="NZ_JAHWDP010000006.1"/>
</dbReference>
<gene>
    <name evidence="2" type="ORF">KXJ69_12410</name>
</gene>
<keyword evidence="3" id="KW-1185">Reference proteome</keyword>
<evidence type="ECO:0000313" key="2">
    <source>
        <dbReference type="EMBL" id="MBW2938912.1"/>
    </source>
</evidence>
<evidence type="ECO:0000313" key="3">
    <source>
        <dbReference type="Proteomes" id="UP001138686"/>
    </source>
</evidence>
<sequence length="385" mass="44768">MIALVVAVLLSIKLSDRYKKLLSLILVVSILPLAKLGYKIYDQVREKSWLQQPDNIEEIVFKQTPNVYMIQPDGYVNKSMMEGGLYNYETEFYDWLETNDFTLYNTFRSNYPASLNSNASLFAMRHHYFGSSLLPDLEMPYARESISGDNPVVRIFKNNGYFTFFIAEDEYFQQNRCEQLYDYTNTNLDEIPYFGLGGDLKRDVLADVKEAFTIKVDKPKFFFIEKCLPHHVHFDAAKDRIETERLDYLSKIEEVNIWLKETINFISKKDPNGIILVLADHGGWVGMENYREMFSTRDATKIHSIYAALFAVKWNGIENTGYDEDLKSNVNVFRVLFSAMSKNNVYLKHLESNDSYNLNNEGSFFKSVRKVIDDNGNAVYENLKN</sequence>
<dbReference type="EMBL" id="JAHWDP010000006">
    <property type="protein sequence ID" value="MBW2938912.1"/>
    <property type="molecule type" value="Genomic_DNA"/>
</dbReference>
<dbReference type="AlphaFoldDB" id="A0A9X1JZX4"/>
<dbReference type="Proteomes" id="UP001138686">
    <property type="component" value="Unassembled WGS sequence"/>
</dbReference>
<dbReference type="InterPro" id="IPR000917">
    <property type="entry name" value="Sulfatase_N"/>
</dbReference>
<name>A0A9X1JZX4_9FLAO</name>
<organism evidence="2 3">
    <name type="scientific">Halomarinibacterium sedimenti</name>
    <dbReference type="NCBI Taxonomy" id="2857106"/>
    <lineage>
        <taxon>Bacteria</taxon>
        <taxon>Pseudomonadati</taxon>
        <taxon>Bacteroidota</taxon>
        <taxon>Flavobacteriia</taxon>
        <taxon>Flavobacteriales</taxon>
        <taxon>Flavobacteriaceae</taxon>
        <taxon>Halomarinibacterium</taxon>
    </lineage>
</organism>
<comment type="caution">
    <text evidence="2">The sequence shown here is derived from an EMBL/GenBank/DDBJ whole genome shotgun (WGS) entry which is preliminary data.</text>
</comment>
<protein>
    <recommendedName>
        <fullName evidence="1">Sulfatase N-terminal domain-containing protein</fullName>
    </recommendedName>
</protein>
<reference evidence="2" key="1">
    <citation type="submission" date="2021-07" db="EMBL/GenBank/DDBJ databases">
        <title>Aureisphaera sp. CAU 1614 isolated from sea sediment.</title>
        <authorList>
            <person name="Kim W."/>
        </authorList>
    </citation>
    <scope>NUCLEOTIDE SEQUENCE</scope>
    <source>
        <strain evidence="2">CAU 1614</strain>
    </source>
</reference>
<proteinExistence type="predicted"/>
<evidence type="ECO:0000259" key="1">
    <source>
        <dbReference type="Pfam" id="PF00884"/>
    </source>
</evidence>
<feature type="domain" description="Sulfatase N-terminal" evidence="1">
    <location>
        <begin position="84"/>
        <end position="294"/>
    </location>
</feature>
<accession>A0A9X1JZX4</accession>